<name>A0AAP0BH51_9ASPA</name>
<proteinExistence type="predicted"/>
<sequence>MRRREALKLLDDLKLKIINSSVLCPSEPAEKRTMFLSNIDQVLNFSVEAVQFFASKESGFGFETEAQIVRSAMERLLVMCDFLAGRLRMVERLAI</sequence>
<reference evidence="1 2" key="1">
    <citation type="journal article" date="2022" name="Nat. Plants">
        <title>Genomes of leafy and leafless Platanthera orchids illuminate the evolution of mycoheterotrophy.</title>
        <authorList>
            <person name="Li M.H."/>
            <person name="Liu K.W."/>
            <person name="Li Z."/>
            <person name="Lu H.C."/>
            <person name="Ye Q.L."/>
            <person name="Zhang D."/>
            <person name="Wang J.Y."/>
            <person name="Li Y.F."/>
            <person name="Zhong Z.M."/>
            <person name="Liu X."/>
            <person name="Yu X."/>
            <person name="Liu D.K."/>
            <person name="Tu X.D."/>
            <person name="Liu B."/>
            <person name="Hao Y."/>
            <person name="Liao X.Y."/>
            <person name="Jiang Y.T."/>
            <person name="Sun W.H."/>
            <person name="Chen J."/>
            <person name="Chen Y.Q."/>
            <person name="Ai Y."/>
            <person name="Zhai J.W."/>
            <person name="Wu S.S."/>
            <person name="Zhou Z."/>
            <person name="Hsiao Y.Y."/>
            <person name="Wu W.L."/>
            <person name="Chen Y.Y."/>
            <person name="Lin Y.F."/>
            <person name="Hsu J.L."/>
            <person name="Li C.Y."/>
            <person name="Wang Z.W."/>
            <person name="Zhao X."/>
            <person name="Zhong W.Y."/>
            <person name="Ma X.K."/>
            <person name="Ma L."/>
            <person name="Huang J."/>
            <person name="Chen G.Z."/>
            <person name="Huang M.Z."/>
            <person name="Huang L."/>
            <person name="Peng D.H."/>
            <person name="Luo Y.B."/>
            <person name="Zou S.Q."/>
            <person name="Chen S.P."/>
            <person name="Lan S."/>
            <person name="Tsai W.C."/>
            <person name="Van de Peer Y."/>
            <person name="Liu Z.J."/>
        </authorList>
    </citation>
    <scope>NUCLEOTIDE SEQUENCE [LARGE SCALE GENOMIC DNA]</scope>
    <source>
        <strain evidence="1">Lor287</strain>
    </source>
</reference>
<dbReference type="AlphaFoldDB" id="A0AAP0BH51"/>
<dbReference type="InterPro" id="IPR023213">
    <property type="entry name" value="CAT-like_dom_sf"/>
</dbReference>
<organism evidence="1 2">
    <name type="scientific">Platanthera zijinensis</name>
    <dbReference type="NCBI Taxonomy" id="2320716"/>
    <lineage>
        <taxon>Eukaryota</taxon>
        <taxon>Viridiplantae</taxon>
        <taxon>Streptophyta</taxon>
        <taxon>Embryophyta</taxon>
        <taxon>Tracheophyta</taxon>
        <taxon>Spermatophyta</taxon>
        <taxon>Magnoliopsida</taxon>
        <taxon>Liliopsida</taxon>
        <taxon>Asparagales</taxon>
        <taxon>Orchidaceae</taxon>
        <taxon>Orchidoideae</taxon>
        <taxon>Orchideae</taxon>
        <taxon>Orchidinae</taxon>
        <taxon>Platanthera</taxon>
    </lineage>
</organism>
<dbReference type="Pfam" id="PF02458">
    <property type="entry name" value="Transferase"/>
    <property type="match status" value="1"/>
</dbReference>
<comment type="caution">
    <text evidence="1">The sequence shown here is derived from an EMBL/GenBank/DDBJ whole genome shotgun (WGS) entry which is preliminary data.</text>
</comment>
<protein>
    <submittedName>
        <fullName evidence="1">Uncharacterized protein</fullName>
    </submittedName>
</protein>
<dbReference type="Proteomes" id="UP001418222">
    <property type="component" value="Unassembled WGS sequence"/>
</dbReference>
<gene>
    <name evidence="1" type="ORF">KSP39_PZI011271</name>
</gene>
<dbReference type="EMBL" id="JBBWWQ010000009">
    <property type="protein sequence ID" value="KAK8938509.1"/>
    <property type="molecule type" value="Genomic_DNA"/>
</dbReference>
<accession>A0AAP0BH51</accession>
<evidence type="ECO:0000313" key="2">
    <source>
        <dbReference type="Proteomes" id="UP001418222"/>
    </source>
</evidence>
<dbReference type="Gene3D" id="3.30.559.10">
    <property type="entry name" value="Chloramphenicol acetyltransferase-like domain"/>
    <property type="match status" value="1"/>
</dbReference>
<evidence type="ECO:0000313" key="1">
    <source>
        <dbReference type="EMBL" id="KAK8938509.1"/>
    </source>
</evidence>
<keyword evidence="2" id="KW-1185">Reference proteome</keyword>